<organism evidence="6 7">
    <name type="scientific">Amycolatopsis australiensis</name>
    <dbReference type="NCBI Taxonomy" id="546364"/>
    <lineage>
        <taxon>Bacteria</taxon>
        <taxon>Bacillati</taxon>
        <taxon>Actinomycetota</taxon>
        <taxon>Actinomycetes</taxon>
        <taxon>Pseudonocardiales</taxon>
        <taxon>Pseudonocardiaceae</taxon>
        <taxon>Amycolatopsis</taxon>
    </lineage>
</organism>
<dbReference type="Gene3D" id="3.90.226.10">
    <property type="entry name" value="2-enoyl-CoA Hydratase, Chain A, domain 1"/>
    <property type="match status" value="1"/>
</dbReference>
<feature type="non-terminal residue" evidence="6">
    <location>
        <position position="377"/>
    </location>
</feature>
<dbReference type="GO" id="GO:0006508">
    <property type="term" value="P:proteolysis"/>
    <property type="evidence" value="ECO:0007669"/>
    <property type="project" value="InterPro"/>
</dbReference>
<proteinExistence type="predicted"/>
<feature type="domain" description="Peptidase S41 N-terminal" evidence="5">
    <location>
        <begin position="119"/>
        <end position="155"/>
    </location>
</feature>
<dbReference type="PANTHER" id="PTHR32060:SF30">
    <property type="entry name" value="CARBOXY-TERMINAL PROCESSING PROTEASE CTPA"/>
    <property type="match status" value="1"/>
</dbReference>
<protein>
    <submittedName>
        <fullName evidence="6">Peptidase family S41</fullName>
    </submittedName>
</protein>
<sequence length="377" mass="40193">MKTPTSSKGQLTTSLRLICAAVVAASTLAACGGGGGGGGQIGVNPPTNPPVTPAPTNPAPYTPGQANTGADPDVTTLGNAFDTYWNYCETPRTGTDPYTGKAYPDKKGSLRDELTFLRAWTHQYYLWYNEIPTDFKMSDFTDPVAYFDKLKTPLTTASGAPKDKFHFTYDSDEWDKLSTEGIELGYGVTWTSSGATAPRIWNATIVEEGSPAALAGLKRGDRLTVVDGVDFINATDEASVAKINAGLFPAAANETHSFTVTRGATSIPVTLAAKEVTAKSVKNVKTFDIAGGRRVGYLTFENHNAVAERQLIDAFNTLKTANVNDLVIDMRYNGGGLLYVAAELAYMVAGPTSNGKVFESLSYNGKVQTDASDTVRF</sequence>
<dbReference type="PANTHER" id="PTHR32060">
    <property type="entry name" value="TAIL-SPECIFIC PROTEASE"/>
    <property type="match status" value="1"/>
</dbReference>
<dbReference type="GO" id="GO:0007165">
    <property type="term" value="P:signal transduction"/>
    <property type="evidence" value="ECO:0007669"/>
    <property type="project" value="TreeGrafter"/>
</dbReference>
<evidence type="ECO:0000259" key="5">
    <source>
        <dbReference type="Pfam" id="PF18294"/>
    </source>
</evidence>
<feature type="domain" description="Tail specific protease" evidence="3">
    <location>
        <begin position="294"/>
        <end position="350"/>
    </location>
</feature>
<dbReference type="SUPFAM" id="SSF52096">
    <property type="entry name" value="ClpP/crotonase"/>
    <property type="match status" value="1"/>
</dbReference>
<name>A0A1K1TAU5_9PSEU</name>
<dbReference type="GO" id="GO:0008236">
    <property type="term" value="F:serine-type peptidase activity"/>
    <property type="evidence" value="ECO:0007669"/>
    <property type="project" value="InterPro"/>
</dbReference>
<dbReference type="OrthoDB" id="9812068at2"/>
<dbReference type="PROSITE" id="PS51257">
    <property type="entry name" value="PROKAR_LIPOPROTEIN"/>
    <property type="match status" value="1"/>
</dbReference>
<feature type="domain" description="PDZ" evidence="4">
    <location>
        <begin position="206"/>
        <end position="238"/>
    </location>
</feature>
<reference evidence="7" key="1">
    <citation type="submission" date="2016-11" db="EMBL/GenBank/DDBJ databases">
        <authorList>
            <person name="Varghese N."/>
            <person name="Submissions S."/>
        </authorList>
    </citation>
    <scope>NUCLEOTIDE SEQUENCE [LARGE SCALE GENOMIC DNA]</scope>
    <source>
        <strain evidence="7">DSM 44671</strain>
    </source>
</reference>
<dbReference type="SUPFAM" id="SSF50156">
    <property type="entry name" value="PDZ domain-like"/>
    <property type="match status" value="1"/>
</dbReference>
<dbReference type="InterPro" id="IPR041613">
    <property type="entry name" value="Pept_S41_N"/>
</dbReference>
<dbReference type="STRING" id="546364.SAMN04489730_0002"/>
<evidence type="ECO:0000256" key="2">
    <source>
        <dbReference type="SAM" id="SignalP"/>
    </source>
</evidence>
<feature type="region of interest" description="Disordered" evidence="1">
    <location>
        <begin position="41"/>
        <end position="72"/>
    </location>
</feature>
<evidence type="ECO:0000256" key="1">
    <source>
        <dbReference type="SAM" id="MobiDB-lite"/>
    </source>
</evidence>
<dbReference type="AlphaFoldDB" id="A0A1K1TAU5"/>
<dbReference type="GO" id="GO:0004175">
    <property type="term" value="F:endopeptidase activity"/>
    <property type="evidence" value="ECO:0007669"/>
    <property type="project" value="TreeGrafter"/>
</dbReference>
<dbReference type="EMBL" id="FPJG01000010">
    <property type="protein sequence ID" value="SFW93165.1"/>
    <property type="molecule type" value="Genomic_DNA"/>
</dbReference>
<feature type="signal peptide" evidence="2">
    <location>
        <begin position="1"/>
        <end position="29"/>
    </location>
</feature>
<evidence type="ECO:0000313" key="7">
    <source>
        <dbReference type="Proteomes" id="UP000182740"/>
    </source>
</evidence>
<dbReference type="Proteomes" id="UP000182740">
    <property type="component" value="Unassembled WGS sequence"/>
</dbReference>
<keyword evidence="7" id="KW-1185">Reference proteome</keyword>
<dbReference type="Pfam" id="PF03572">
    <property type="entry name" value="Peptidase_S41"/>
    <property type="match status" value="1"/>
</dbReference>
<feature type="chain" id="PRO_5039470887" evidence="2">
    <location>
        <begin position="30"/>
        <end position="377"/>
    </location>
</feature>
<evidence type="ECO:0000259" key="3">
    <source>
        <dbReference type="Pfam" id="PF03572"/>
    </source>
</evidence>
<dbReference type="RefSeq" id="WP_143169008.1">
    <property type="nucleotide sequence ID" value="NZ_FPJG01000010.1"/>
</dbReference>
<dbReference type="InterPro" id="IPR036034">
    <property type="entry name" value="PDZ_sf"/>
</dbReference>
<dbReference type="Pfam" id="PF17820">
    <property type="entry name" value="PDZ_6"/>
    <property type="match status" value="1"/>
</dbReference>
<dbReference type="InterPro" id="IPR005151">
    <property type="entry name" value="Tail-specific_protease"/>
</dbReference>
<feature type="compositionally biased region" description="Pro residues" evidence="1">
    <location>
        <begin position="46"/>
        <end position="61"/>
    </location>
</feature>
<dbReference type="GO" id="GO:0030288">
    <property type="term" value="C:outer membrane-bounded periplasmic space"/>
    <property type="evidence" value="ECO:0007669"/>
    <property type="project" value="TreeGrafter"/>
</dbReference>
<accession>A0A1K1TAU5</accession>
<dbReference type="InterPro" id="IPR041489">
    <property type="entry name" value="PDZ_6"/>
</dbReference>
<evidence type="ECO:0000259" key="4">
    <source>
        <dbReference type="Pfam" id="PF17820"/>
    </source>
</evidence>
<gene>
    <name evidence="6" type="ORF">SAMN04489730_0002</name>
</gene>
<keyword evidence="2" id="KW-0732">Signal</keyword>
<evidence type="ECO:0000313" key="6">
    <source>
        <dbReference type="EMBL" id="SFW93165.1"/>
    </source>
</evidence>
<dbReference type="InterPro" id="IPR029045">
    <property type="entry name" value="ClpP/crotonase-like_dom_sf"/>
</dbReference>
<dbReference type="Gene3D" id="2.30.42.10">
    <property type="match status" value="1"/>
</dbReference>
<dbReference type="Pfam" id="PF18294">
    <property type="entry name" value="Pept_S41_N"/>
    <property type="match status" value="1"/>
</dbReference>